<accession>A0A1H3IKY2</accession>
<name>A0A1H3IKY2_9RHOB</name>
<dbReference type="CDD" id="cd04765">
    <property type="entry name" value="HTH_MlrA-like_sg2"/>
    <property type="match status" value="1"/>
</dbReference>
<gene>
    <name evidence="3" type="ORF">SAMN05444486_1011108</name>
</gene>
<dbReference type="AlphaFoldDB" id="A0A1H3IKY2"/>
<dbReference type="STRING" id="576131.SAMN05444486_1011108"/>
<dbReference type="RefSeq" id="WP_245724366.1">
    <property type="nucleotide sequence ID" value="NZ_CALLJM010000026.1"/>
</dbReference>
<feature type="compositionally biased region" description="Polar residues" evidence="1">
    <location>
        <begin position="178"/>
        <end position="189"/>
    </location>
</feature>
<reference evidence="3 4" key="1">
    <citation type="submission" date="2016-10" db="EMBL/GenBank/DDBJ databases">
        <authorList>
            <person name="de Groot N.N."/>
        </authorList>
    </citation>
    <scope>NUCLEOTIDE SEQUENCE [LARGE SCALE GENOMIC DNA]</scope>
    <source>
        <strain evidence="3 4">DSM 24677</strain>
    </source>
</reference>
<evidence type="ECO:0000313" key="3">
    <source>
        <dbReference type="EMBL" id="SDY27738.1"/>
    </source>
</evidence>
<dbReference type="Gene3D" id="1.10.1660.10">
    <property type="match status" value="1"/>
</dbReference>
<dbReference type="PROSITE" id="PS50937">
    <property type="entry name" value="HTH_MERR_2"/>
    <property type="match status" value="1"/>
</dbReference>
<feature type="domain" description="HTH merR-type" evidence="2">
    <location>
        <begin position="10"/>
        <end position="78"/>
    </location>
</feature>
<dbReference type="Pfam" id="PF13411">
    <property type="entry name" value="MerR_1"/>
    <property type="match status" value="1"/>
</dbReference>
<organism evidence="3 4">
    <name type="scientific">Lentibacter algarum</name>
    <dbReference type="NCBI Taxonomy" id="576131"/>
    <lineage>
        <taxon>Bacteria</taxon>
        <taxon>Pseudomonadati</taxon>
        <taxon>Pseudomonadota</taxon>
        <taxon>Alphaproteobacteria</taxon>
        <taxon>Rhodobacterales</taxon>
        <taxon>Roseobacteraceae</taxon>
        <taxon>Lentibacter</taxon>
    </lineage>
</organism>
<evidence type="ECO:0000259" key="2">
    <source>
        <dbReference type="PROSITE" id="PS50937"/>
    </source>
</evidence>
<dbReference type="EMBL" id="FNPR01000001">
    <property type="protein sequence ID" value="SDY27738.1"/>
    <property type="molecule type" value="Genomic_DNA"/>
</dbReference>
<feature type="compositionally biased region" description="Basic and acidic residues" evidence="1">
    <location>
        <begin position="242"/>
        <end position="251"/>
    </location>
</feature>
<dbReference type="SMART" id="SM00422">
    <property type="entry name" value="HTH_MERR"/>
    <property type="match status" value="1"/>
</dbReference>
<evidence type="ECO:0000313" key="4">
    <source>
        <dbReference type="Proteomes" id="UP000199026"/>
    </source>
</evidence>
<dbReference type="Proteomes" id="UP000199026">
    <property type="component" value="Unassembled WGS sequence"/>
</dbReference>
<dbReference type="GeneID" id="78126067"/>
<dbReference type="SUPFAM" id="SSF46955">
    <property type="entry name" value="Putative DNA-binding domain"/>
    <property type="match status" value="1"/>
</dbReference>
<dbReference type="InterPro" id="IPR000551">
    <property type="entry name" value="MerR-type_HTH_dom"/>
</dbReference>
<dbReference type="InterPro" id="IPR009061">
    <property type="entry name" value="DNA-bd_dom_put_sf"/>
</dbReference>
<feature type="compositionally biased region" description="Polar residues" evidence="1">
    <location>
        <begin position="136"/>
        <end position="151"/>
    </location>
</feature>
<evidence type="ECO:0000256" key="1">
    <source>
        <dbReference type="SAM" id="MobiDB-lite"/>
    </source>
</evidence>
<dbReference type="GO" id="GO:0006355">
    <property type="term" value="P:regulation of DNA-templated transcription"/>
    <property type="evidence" value="ECO:0007669"/>
    <property type="project" value="InterPro"/>
</dbReference>
<feature type="region of interest" description="Disordered" evidence="1">
    <location>
        <begin position="241"/>
        <end position="262"/>
    </location>
</feature>
<keyword evidence="3" id="KW-0238">DNA-binding</keyword>
<sequence length="262" mass="28126">MAKSAEAFRTISEVAEWLDLPTHVLRFWESKFTQVKPVKRAGGRRYYRPNDMVLLGGIKKLLHDDGMTIKGAQKMLRDHGVKHISSLSQPLDGELAEVVSDTNAIDMVVDAPSAPKPEADIVPFTHRKSTDESEATETQAPEDTSAEATPQNPTPEAAAPEDAAKADEKANSEESEVDSTSGLKTQPSALPSFLQAAKEPTEDGQASPPLSLSITLPDDPSDTELDVSAGLLSRVAAFKASPDSETRRALEQARNALKALAS</sequence>
<keyword evidence="4" id="KW-1185">Reference proteome</keyword>
<feature type="region of interest" description="Disordered" evidence="1">
    <location>
        <begin position="112"/>
        <end position="225"/>
    </location>
</feature>
<proteinExistence type="predicted"/>
<feature type="compositionally biased region" description="Basic and acidic residues" evidence="1">
    <location>
        <begin position="162"/>
        <end position="172"/>
    </location>
</feature>
<dbReference type="GO" id="GO:0003677">
    <property type="term" value="F:DNA binding"/>
    <property type="evidence" value="ECO:0007669"/>
    <property type="project" value="UniProtKB-KW"/>
</dbReference>
<protein>
    <submittedName>
        <fullName evidence="3">DNA-binding transcriptional regulator, MerR family</fullName>
    </submittedName>
</protein>